<comment type="caution">
    <text evidence="1">The sequence shown here is derived from an EMBL/GenBank/DDBJ whole genome shotgun (WGS) entry which is preliminary data.</text>
</comment>
<protein>
    <submittedName>
        <fullName evidence="1">Uncharacterized protein</fullName>
    </submittedName>
</protein>
<dbReference type="Gene3D" id="3.40.50.150">
    <property type="entry name" value="Vaccinia Virus protein VP39"/>
    <property type="match status" value="1"/>
</dbReference>
<accession>X0Z0H0</accession>
<gene>
    <name evidence="1" type="ORF">S01H4_16169</name>
</gene>
<evidence type="ECO:0000313" key="1">
    <source>
        <dbReference type="EMBL" id="GAG53968.1"/>
    </source>
</evidence>
<dbReference type="AlphaFoldDB" id="X0Z0H0"/>
<name>X0Z0H0_9ZZZZ</name>
<dbReference type="InterPro" id="IPR029063">
    <property type="entry name" value="SAM-dependent_MTases_sf"/>
</dbReference>
<dbReference type="EMBL" id="BART01007085">
    <property type="protein sequence ID" value="GAG53968.1"/>
    <property type="molecule type" value="Genomic_DNA"/>
</dbReference>
<dbReference type="SUPFAM" id="SSF53335">
    <property type="entry name" value="S-adenosyl-L-methionine-dependent methyltransferases"/>
    <property type="match status" value="1"/>
</dbReference>
<reference evidence="1" key="1">
    <citation type="journal article" date="2014" name="Front. Microbiol.">
        <title>High frequency of phylogenetically diverse reductive dehalogenase-homologous genes in deep subseafloor sedimentary metagenomes.</title>
        <authorList>
            <person name="Kawai M."/>
            <person name="Futagami T."/>
            <person name="Toyoda A."/>
            <person name="Takaki Y."/>
            <person name="Nishi S."/>
            <person name="Hori S."/>
            <person name="Arai W."/>
            <person name="Tsubouchi T."/>
            <person name="Morono Y."/>
            <person name="Uchiyama I."/>
            <person name="Ito T."/>
            <person name="Fujiyama A."/>
            <person name="Inagaki F."/>
            <person name="Takami H."/>
        </authorList>
    </citation>
    <scope>NUCLEOTIDE SEQUENCE</scope>
    <source>
        <strain evidence="1">Expedition CK06-06</strain>
    </source>
</reference>
<sequence>MLALSELHEDHRICEREMDMPASMPEKPDAQRIQEQVDSLSWYHTLELGQGVVTPGIYDHRPFLPFYGLPCRLVGQTALDIGAASGFFTFEMERRGAKVTATDLPEWMAHDFGPHYHFCFPGLGHVTPTADGWQWQPGELEMAA</sequence>
<proteinExistence type="predicted"/>
<organism evidence="1">
    <name type="scientific">marine sediment metagenome</name>
    <dbReference type="NCBI Taxonomy" id="412755"/>
    <lineage>
        <taxon>unclassified sequences</taxon>
        <taxon>metagenomes</taxon>
        <taxon>ecological metagenomes</taxon>
    </lineage>
</organism>